<reference evidence="2 3" key="1">
    <citation type="submission" date="2018-05" db="EMBL/GenBank/DDBJ databases">
        <title>Amnibacterium sp. M8JJ-5, whole genome shotgun sequence.</title>
        <authorList>
            <person name="Tuo L."/>
        </authorList>
    </citation>
    <scope>NUCLEOTIDE SEQUENCE [LARGE SCALE GENOMIC DNA]</scope>
    <source>
        <strain evidence="2 3">M8JJ-5</strain>
    </source>
</reference>
<dbReference type="OrthoDB" id="3177763at2"/>
<accession>A0A2V1HN56</accession>
<feature type="domain" description="HTH marR-type" evidence="1">
    <location>
        <begin position="11"/>
        <end position="143"/>
    </location>
</feature>
<dbReference type="AlphaFoldDB" id="A0A2V1HN56"/>
<proteinExistence type="predicted"/>
<gene>
    <name evidence="2" type="ORF">DDQ50_08640</name>
</gene>
<dbReference type="PANTHER" id="PTHR33164:SF43">
    <property type="entry name" value="HTH-TYPE TRANSCRIPTIONAL REPRESSOR YETL"/>
    <property type="match status" value="1"/>
</dbReference>
<dbReference type="GO" id="GO:0003700">
    <property type="term" value="F:DNA-binding transcription factor activity"/>
    <property type="evidence" value="ECO:0007669"/>
    <property type="project" value="InterPro"/>
</dbReference>
<dbReference type="Proteomes" id="UP000244893">
    <property type="component" value="Unassembled WGS sequence"/>
</dbReference>
<dbReference type="PANTHER" id="PTHR33164">
    <property type="entry name" value="TRANSCRIPTIONAL REGULATOR, MARR FAMILY"/>
    <property type="match status" value="1"/>
</dbReference>
<comment type="caution">
    <text evidence="2">The sequence shown here is derived from an EMBL/GenBank/DDBJ whole genome shotgun (WGS) entry which is preliminary data.</text>
</comment>
<dbReference type="InterPro" id="IPR000835">
    <property type="entry name" value="HTH_MarR-typ"/>
</dbReference>
<name>A0A2V1HN56_9MICO</name>
<dbReference type="SMART" id="SM00347">
    <property type="entry name" value="HTH_MARR"/>
    <property type="match status" value="1"/>
</dbReference>
<keyword evidence="3" id="KW-1185">Reference proteome</keyword>
<dbReference type="RefSeq" id="WP_116756355.1">
    <property type="nucleotide sequence ID" value="NZ_JBHUEX010000001.1"/>
</dbReference>
<protein>
    <submittedName>
        <fullName evidence="2">MarR family transcriptional regulator</fullName>
    </submittedName>
</protein>
<dbReference type="InterPro" id="IPR036390">
    <property type="entry name" value="WH_DNA-bd_sf"/>
</dbReference>
<organism evidence="2 3">
    <name type="scientific">Amnibacterium flavum</name>
    <dbReference type="NCBI Taxonomy" id="2173173"/>
    <lineage>
        <taxon>Bacteria</taxon>
        <taxon>Bacillati</taxon>
        <taxon>Actinomycetota</taxon>
        <taxon>Actinomycetes</taxon>
        <taxon>Micrococcales</taxon>
        <taxon>Microbacteriaceae</taxon>
        <taxon>Amnibacterium</taxon>
    </lineage>
</organism>
<evidence type="ECO:0000313" key="3">
    <source>
        <dbReference type="Proteomes" id="UP000244893"/>
    </source>
</evidence>
<evidence type="ECO:0000259" key="1">
    <source>
        <dbReference type="PROSITE" id="PS50995"/>
    </source>
</evidence>
<dbReference type="GO" id="GO:0006950">
    <property type="term" value="P:response to stress"/>
    <property type="evidence" value="ECO:0007669"/>
    <property type="project" value="TreeGrafter"/>
</dbReference>
<dbReference type="SUPFAM" id="SSF46785">
    <property type="entry name" value="Winged helix' DNA-binding domain"/>
    <property type="match status" value="1"/>
</dbReference>
<dbReference type="Gene3D" id="1.10.10.10">
    <property type="entry name" value="Winged helix-like DNA-binding domain superfamily/Winged helix DNA-binding domain"/>
    <property type="match status" value="1"/>
</dbReference>
<dbReference type="Pfam" id="PF12802">
    <property type="entry name" value="MarR_2"/>
    <property type="match status" value="1"/>
</dbReference>
<dbReference type="EMBL" id="QEOP01000002">
    <property type="protein sequence ID" value="PVZ93841.1"/>
    <property type="molecule type" value="Genomic_DNA"/>
</dbReference>
<dbReference type="PROSITE" id="PS50995">
    <property type="entry name" value="HTH_MARR_2"/>
    <property type="match status" value="1"/>
</dbReference>
<sequence length="146" mass="15785">MSQERMVGPLDRSIGYTLKQAATAENVAMDSELRPLGLTVSQYSCLELLRQNPGTSNAELARGAFVTRQSMNEVLRGLQERGLVARADTVAQGRARPAELTPAGQSLVVEASRAVARVEQRMISSLSESDRGRLLGDLKSLIESLS</sequence>
<evidence type="ECO:0000313" key="2">
    <source>
        <dbReference type="EMBL" id="PVZ93841.1"/>
    </source>
</evidence>
<dbReference type="InterPro" id="IPR036388">
    <property type="entry name" value="WH-like_DNA-bd_sf"/>
</dbReference>
<dbReference type="InterPro" id="IPR039422">
    <property type="entry name" value="MarR/SlyA-like"/>
</dbReference>